<keyword evidence="6" id="KW-0441">Lipid A biosynthesis</keyword>
<gene>
    <name evidence="14" type="ORF">HYN51_11435</name>
</gene>
<evidence type="ECO:0000256" key="12">
    <source>
        <dbReference type="SAM" id="Phobius"/>
    </source>
</evidence>
<organism evidence="14 15">
    <name type="scientific">Limnobaculum parvum</name>
    <dbReference type="NCBI Taxonomy" id="2172103"/>
    <lineage>
        <taxon>Bacteria</taxon>
        <taxon>Pseudomonadati</taxon>
        <taxon>Pseudomonadota</taxon>
        <taxon>Gammaproteobacteria</taxon>
        <taxon>Enterobacterales</taxon>
        <taxon>Budviciaceae</taxon>
        <taxon>Limnobaculum</taxon>
    </lineage>
</organism>
<keyword evidence="11 12" id="KW-0472">Membrane</keyword>
<keyword evidence="4" id="KW-0444">Lipid biosynthesis</keyword>
<keyword evidence="9 12" id="KW-1133">Transmembrane helix</keyword>
<keyword evidence="7 12" id="KW-0812">Transmembrane</keyword>
<keyword evidence="8" id="KW-0448">Lipopolysaccharide biosynthesis</keyword>
<evidence type="ECO:0000313" key="14">
    <source>
        <dbReference type="EMBL" id="AWH89114.1"/>
    </source>
</evidence>
<feature type="transmembrane region" description="Helical" evidence="12">
    <location>
        <begin position="40"/>
        <end position="61"/>
    </location>
</feature>
<keyword evidence="15" id="KW-1185">Reference proteome</keyword>
<sequence length="114" mass="12934">MSYLLLLMVCVLTCCGQLCQKMAVDRWQTLPESSRLSATLYWLLSGLVLLGLAMLIWLRVLQMLPLSVAYSTISFNFVMVTLCARYIFHEPTDKQHWIGIGLIIIGIFLMSCSL</sequence>
<dbReference type="InterPro" id="IPR000390">
    <property type="entry name" value="Small_drug/metabolite_transptr"/>
</dbReference>
<dbReference type="GO" id="GO:0005886">
    <property type="term" value="C:plasma membrane"/>
    <property type="evidence" value="ECO:0007669"/>
    <property type="project" value="UniProtKB-SubCell"/>
</dbReference>
<dbReference type="Proteomes" id="UP000244908">
    <property type="component" value="Chromosome"/>
</dbReference>
<reference evidence="14 15" key="1">
    <citation type="journal article" date="2019" name="Int. J. Syst. Evol. Microbiol.">
        <title>Limnobaculum parvum gen. nov., sp. nov., isolated from a freshwater lake.</title>
        <authorList>
            <person name="Baek C."/>
            <person name="Shin S.K."/>
            <person name="Yi H."/>
        </authorList>
    </citation>
    <scope>NUCLEOTIDE SEQUENCE [LARGE SCALE GENOMIC DNA]</scope>
    <source>
        <strain evidence="14 15">HYN0051</strain>
    </source>
</reference>
<evidence type="ECO:0000259" key="13">
    <source>
        <dbReference type="Pfam" id="PF00892"/>
    </source>
</evidence>
<dbReference type="PANTHER" id="PTHR30561">
    <property type="entry name" value="SMR FAMILY PROTON-DEPENDENT DRUG EFFLUX TRANSPORTER SUGE"/>
    <property type="match status" value="1"/>
</dbReference>
<evidence type="ECO:0000256" key="5">
    <source>
        <dbReference type="ARBA" id="ARBA00022519"/>
    </source>
</evidence>
<evidence type="ECO:0000256" key="6">
    <source>
        <dbReference type="ARBA" id="ARBA00022556"/>
    </source>
</evidence>
<evidence type="ECO:0000256" key="1">
    <source>
        <dbReference type="ARBA" id="ARBA00004651"/>
    </source>
</evidence>
<dbReference type="AlphaFoldDB" id="A0A2Y9U0F0"/>
<feature type="transmembrane region" description="Helical" evidence="12">
    <location>
        <begin position="94"/>
        <end position="112"/>
    </location>
</feature>
<keyword evidence="3" id="KW-1003">Cell membrane</keyword>
<comment type="subcellular location">
    <subcellularLocation>
        <location evidence="1">Cell membrane</location>
        <topology evidence="1">Multi-pass membrane protein</topology>
    </subcellularLocation>
</comment>
<dbReference type="NCBIfam" id="NF011625">
    <property type="entry name" value="PRK15051.1"/>
    <property type="match status" value="1"/>
</dbReference>
<dbReference type="GO" id="GO:0022857">
    <property type="term" value="F:transmembrane transporter activity"/>
    <property type="evidence" value="ECO:0007669"/>
    <property type="project" value="InterPro"/>
</dbReference>
<evidence type="ECO:0000256" key="11">
    <source>
        <dbReference type="ARBA" id="ARBA00023136"/>
    </source>
</evidence>
<evidence type="ECO:0000313" key="15">
    <source>
        <dbReference type="Proteomes" id="UP000244908"/>
    </source>
</evidence>
<evidence type="ECO:0000256" key="8">
    <source>
        <dbReference type="ARBA" id="ARBA00022985"/>
    </source>
</evidence>
<keyword evidence="2" id="KW-0813">Transport</keyword>
<dbReference type="GO" id="GO:0009245">
    <property type="term" value="P:lipid A biosynthetic process"/>
    <property type="evidence" value="ECO:0007669"/>
    <property type="project" value="UniProtKB-KW"/>
</dbReference>
<accession>A0A2Y9U0F0</accession>
<evidence type="ECO:0000256" key="4">
    <source>
        <dbReference type="ARBA" id="ARBA00022516"/>
    </source>
</evidence>
<dbReference type="EMBL" id="CP029185">
    <property type="protein sequence ID" value="AWH89114.1"/>
    <property type="molecule type" value="Genomic_DNA"/>
</dbReference>
<dbReference type="PANTHER" id="PTHR30561:SF23">
    <property type="entry name" value="4-AMINO-4-DEOXY-L-ARABINOSE-PHOSPHOUNDECAPRENOL FLIPPASE SUBUNIT ARNE-RELATED"/>
    <property type="match status" value="1"/>
</dbReference>
<dbReference type="OrthoDB" id="6058674at2"/>
<dbReference type="RefSeq" id="WP_108901169.1">
    <property type="nucleotide sequence ID" value="NZ_CP029185.2"/>
</dbReference>
<dbReference type="KEGG" id="lpv:HYN51_11435"/>
<dbReference type="InterPro" id="IPR000620">
    <property type="entry name" value="EamA_dom"/>
</dbReference>
<protein>
    <submittedName>
        <fullName evidence="14">4-amino-4-deoxy-L-arabinose-phospho-UDP flippase</fullName>
    </submittedName>
</protein>
<dbReference type="InterPro" id="IPR037185">
    <property type="entry name" value="EmrE-like"/>
</dbReference>
<name>A0A2Y9U0F0_9GAMM</name>
<proteinExistence type="predicted"/>
<dbReference type="Gene3D" id="1.10.3730.20">
    <property type="match status" value="1"/>
</dbReference>
<keyword evidence="5" id="KW-0997">Cell inner membrane</keyword>
<dbReference type="Pfam" id="PF00892">
    <property type="entry name" value="EamA"/>
    <property type="match status" value="1"/>
</dbReference>
<evidence type="ECO:0000256" key="2">
    <source>
        <dbReference type="ARBA" id="ARBA00022448"/>
    </source>
</evidence>
<evidence type="ECO:0000256" key="3">
    <source>
        <dbReference type="ARBA" id="ARBA00022475"/>
    </source>
</evidence>
<evidence type="ECO:0000256" key="9">
    <source>
        <dbReference type="ARBA" id="ARBA00022989"/>
    </source>
</evidence>
<evidence type="ECO:0000256" key="10">
    <source>
        <dbReference type="ARBA" id="ARBA00023098"/>
    </source>
</evidence>
<keyword evidence="10" id="KW-0443">Lipid metabolism</keyword>
<evidence type="ECO:0000256" key="7">
    <source>
        <dbReference type="ARBA" id="ARBA00022692"/>
    </source>
</evidence>
<dbReference type="GO" id="GO:0009103">
    <property type="term" value="P:lipopolysaccharide biosynthetic process"/>
    <property type="evidence" value="ECO:0007669"/>
    <property type="project" value="UniProtKB-KW"/>
</dbReference>
<dbReference type="SUPFAM" id="SSF103481">
    <property type="entry name" value="Multidrug resistance efflux transporter EmrE"/>
    <property type="match status" value="1"/>
</dbReference>
<feature type="domain" description="EamA" evidence="13">
    <location>
        <begin position="33"/>
        <end position="111"/>
    </location>
</feature>
<feature type="transmembrane region" description="Helical" evidence="12">
    <location>
        <begin position="68"/>
        <end position="88"/>
    </location>
</feature>